<dbReference type="GO" id="GO:0042910">
    <property type="term" value="F:xenobiotic transmembrane transporter activity"/>
    <property type="evidence" value="ECO:0007669"/>
    <property type="project" value="TreeGrafter"/>
</dbReference>
<sequence length="1041" mass="111554">MGLIRFSLRNPYAVLASAIALCVLGAAVIPRTTIDILPDFKEPVVVSFFSYPGLPTLDMEKSVTSRVERALTLAGKIEHQESRTVPGAAVIKVFFQPGADPSSAMNDIVNLEASDMFHLPPGIEWPFTLRSEPANLPVVLAAISGEGLSESELYQIGYYAVRNKMGGLKGVQIPHPFGGKFRQMMVYVDPQKLQAFNIAATDVVEALRNSNLVLASGSARMGGIDYQIHPRNTLPDTDEIAGIPITVREGRPVFIRDVAEVVDDAALQYNIVRVNGKRSVYCPLLREPGENTIAVVDRIREGLAEEIPNMKERGDIPEATEVTLVSDQSGYIRDAMKNLFNQVALGALLVAVVVVVFLRRLLPTLVIVATILLALLIGGLGFAFTGQTINVMTLGGLALAIGTVVDAGIVVVENILRHMKMGKSSIDAARDGTAEVSGAILAGTITTLAVFLPAVFLTGMIKYLFAPLSLAATFTIGASYILALTVVPAFCATFVRSKFQSDSDPSEPTDNAYSRLLRGLIKAPGLVALVIILGVGASFALWPAIGTELFPNVDEGTFEIRIKTLPGTELLETESLVADIEDTIRSVIPESEIDALISNIGLPVGKGAGFSTVLSSNSGPDTAYVIVNLTRSGRSASTDHYIRQLRTKLADDYPMQQFMFVGGGIVNMALNRGVPSPINIQCGAGTPQKCREVAERVVAKVRDIPGTVDVQIAQSLDYPQFDIQVDRTRAKFLGVDQKQVAETILTALGSSVGYAPTIWIDPKSGVDFFMGVQYADNQFDSLDEIHSMPISLDTADGAVTIPLSNIATVRRVNIPAEIKHYNIARVNDVYVNVSGRDVGSVAADVQRVIDEMEFESGTSATIQGPVQTMYSGMEMLGWGLLVAIVLVYLVLMAQFRSFIDPLLIVLAVPLGIGGVIVTLWATGTTMNIQSLMGTLMMVGVVVNNSILLVEFANQRRADGKSAADAAIEAARVRLRPILMTSLTLVASMLPLSFALTPGNEAMIPLARAVVGGMVASTVLTLILVPCVYTLLHRRNDSAATV</sequence>
<name>A0A5C5XYR4_9PLAN</name>
<organism evidence="2 3">
    <name type="scientific">Crateriforma conspicua</name>
    <dbReference type="NCBI Taxonomy" id="2527996"/>
    <lineage>
        <taxon>Bacteria</taxon>
        <taxon>Pseudomonadati</taxon>
        <taxon>Planctomycetota</taxon>
        <taxon>Planctomycetia</taxon>
        <taxon>Planctomycetales</taxon>
        <taxon>Planctomycetaceae</taxon>
        <taxon>Crateriforma</taxon>
    </lineage>
</organism>
<dbReference type="GO" id="GO:0005886">
    <property type="term" value="C:plasma membrane"/>
    <property type="evidence" value="ECO:0007669"/>
    <property type="project" value="TreeGrafter"/>
</dbReference>
<dbReference type="Gene3D" id="3.30.70.1430">
    <property type="entry name" value="Multidrug efflux transporter AcrB pore domain"/>
    <property type="match status" value="2"/>
</dbReference>
<dbReference type="Gene3D" id="3.30.70.1320">
    <property type="entry name" value="Multidrug efflux transporter AcrB pore domain like"/>
    <property type="match status" value="1"/>
</dbReference>
<dbReference type="Pfam" id="PF00873">
    <property type="entry name" value="ACR_tran"/>
    <property type="match status" value="1"/>
</dbReference>
<dbReference type="Gene3D" id="3.30.2090.10">
    <property type="entry name" value="Multidrug efflux transporter AcrB TolC docking domain, DN and DC subdomains"/>
    <property type="match status" value="2"/>
</dbReference>
<feature type="transmembrane region" description="Helical" evidence="1">
    <location>
        <begin position="977"/>
        <end position="996"/>
    </location>
</feature>
<feature type="transmembrane region" description="Helical" evidence="1">
    <location>
        <begin position="391"/>
        <end position="416"/>
    </location>
</feature>
<comment type="caution">
    <text evidence="2">The sequence shown here is derived from an EMBL/GenBank/DDBJ whole genome shotgun (WGS) entry which is preliminary data.</text>
</comment>
<dbReference type="SUPFAM" id="SSF82714">
    <property type="entry name" value="Multidrug efflux transporter AcrB TolC docking domain, DN and DC subdomains"/>
    <property type="match status" value="2"/>
</dbReference>
<evidence type="ECO:0000313" key="3">
    <source>
        <dbReference type="Proteomes" id="UP000317238"/>
    </source>
</evidence>
<dbReference type="RefSeq" id="WP_146438378.1">
    <property type="nucleotide sequence ID" value="NZ_SJPL01000001.1"/>
</dbReference>
<dbReference type="SUPFAM" id="SSF82866">
    <property type="entry name" value="Multidrug efflux transporter AcrB transmembrane domain"/>
    <property type="match status" value="2"/>
</dbReference>
<dbReference type="Gene3D" id="1.20.1640.10">
    <property type="entry name" value="Multidrug efflux transporter AcrB transmembrane domain"/>
    <property type="match status" value="2"/>
</dbReference>
<dbReference type="InterPro" id="IPR001036">
    <property type="entry name" value="Acrflvin-R"/>
</dbReference>
<feature type="transmembrane region" description="Helical" evidence="1">
    <location>
        <begin position="436"/>
        <end position="465"/>
    </location>
</feature>
<accession>A0A5C5XYR4</accession>
<feature type="transmembrane region" description="Helical" evidence="1">
    <location>
        <begin position="928"/>
        <end position="949"/>
    </location>
</feature>
<dbReference type="EMBL" id="SJPL01000001">
    <property type="protein sequence ID" value="TWT68556.1"/>
    <property type="molecule type" value="Genomic_DNA"/>
</dbReference>
<feature type="transmembrane region" description="Helical" evidence="1">
    <location>
        <begin position="12"/>
        <end position="29"/>
    </location>
</feature>
<reference evidence="2 3" key="1">
    <citation type="submission" date="2019-02" db="EMBL/GenBank/DDBJ databases">
        <title>Deep-cultivation of Planctomycetes and their phenomic and genomic characterization uncovers novel biology.</title>
        <authorList>
            <person name="Wiegand S."/>
            <person name="Jogler M."/>
            <person name="Boedeker C."/>
            <person name="Pinto D."/>
            <person name="Vollmers J."/>
            <person name="Rivas-Marin E."/>
            <person name="Kohn T."/>
            <person name="Peeters S.H."/>
            <person name="Heuer A."/>
            <person name="Rast P."/>
            <person name="Oberbeckmann S."/>
            <person name="Bunk B."/>
            <person name="Jeske O."/>
            <person name="Meyerdierks A."/>
            <person name="Storesund J.E."/>
            <person name="Kallscheuer N."/>
            <person name="Luecker S."/>
            <person name="Lage O.M."/>
            <person name="Pohl T."/>
            <person name="Merkel B.J."/>
            <person name="Hornburger P."/>
            <person name="Mueller R.-W."/>
            <person name="Bruemmer F."/>
            <person name="Labrenz M."/>
            <person name="Spormann A.M."/>
            <person name="Op Den Camp H."/>
            <person name="Overmann J."/>
            <person name="Amann R."/>
            <person name="Jetten M.S.M."/>
            <person name="Mascher T."/>
            <person name="Medema M.H."/>
            <person name="Devos D.P."/>
            <person name="Kaster A.-K."/>
            <person name="Ovreas L."/>
            <person name="Rohde M."/>
            <person name="Galperin M.Y."/>
            <person name="Jogler C."/>
        </authorList>
    </citation>
    <scope>NUCLEOTIDE SEQUENCE [LARGE SCALE GENOMIC DNA]</scope>
    <source>
        <strain evidence="2 3">Pan14r</strain>
    </source>
</reference>
<feature type="transmembrane region" description="Helical" evidence="1">
    <location>
        <begin position="471"/>
        <end position="495"/>
    </location>
</feature>
<dbReference type="Gene3D" id="3.30.70.1440">
    <property type="entry name" value="Multidrug efflux transporter AcrB pore domain"/>
    <property type="match status" value="1"/>
</dbReference>
<evidence type="ECO:0000256" key="1">
    <source>
        <dbReference type="SAM" id="Phobius"/>
    </source>
</evidence>
<evidence type="ECO:0000313" key="2">
    <source>
        <dbReference type="EMBL" id="TWT68556.1"/>
    </source>
</evidence>
<dbReference type="PRINTS" id="PR00702">
    <property type="entry name" value="ACRIFLAVINRP"/>
</dbReference>
<proteinExistence type="predicted"/>
<protein>
    <submittedName>
        <fullName evidence="2">Cobalt-zinc-cadmium resistance protein CzcA</fullName>
    </submittedName>
</protein>
<keyword evidence="3" id="KW-1185">Reference proteome</keyword>
<dbReference type="PANTHER" id="PTHR32063">
    <property type="match status" value="1"/>
</dbReference>
<feature type="transmembrane region" description="Helical" evidence="1">
    <location>
        <begin position="875"/>
        <end position="895"/>
    </location>
</feature>
<feature type="transmembrane region" description="Helical" evidence="1">
    <location>
        <begin position="1008"/>
        <end position="1031"/>
    </location>
</feature>
<dbReference type="OrthoDB" id="9757876at2"/>
<gene>
    <name evidence="2" type="primary">czcA_2</name>
    <name evidence="2" type="ORF">Pan14r_08020</name>
</gene>
<feature type="transmembrane region" description="Helical" evidence="1">
    <location>
        <begin position="339"/>
        <end position="358"/>
    </location>
</feature>
<feature type="transmembrane region" description="Helical" evidence="1">
    <location>
        <begin position="525"/>
        <end position="545"/>
    </location>
</feature>
<dbReference type="SUPFAM" id="SSF82693">
    <property type="entry name" value="Multidrug efflux transporter AcrB pore domain, PN1, PN2, PC1 and PC2 subdomains"/>
    <property type="match status" value="2"/>
</dbReference>
<dbReference type="Proteomes" id="UP000317238">
    <property type="component" value="Unassembled WGS sequence"/>
</dbReference>
<dbReference type="PANTHER" id="PTHR32063:SF8">
    <property type="entry name" value="CATION EFFLUX PROTEIN"/>
    <property type="match status" value="1"/>
</dbReference>
<dbReference type="InterPro" id="IPR027463">
    <property type="entry name" value="AcrB_DN_DC_subdom"/>
</dbReference>
<feature type="transmembrane region" description="Helical" evidence="1">
    <location>
        <begin position="365"/>
        <end position="385"/>
    </location>
</feature>
<keyword evidence="1" id="KW-1133">Transmembrane helix</keyword>
<keyword evidence="1" id="KW-0812">Transmembrane</keyword>
<dbReference type="AlphaFoldDB" id="A0A5C5XYR4"/>
<feature type="transmembrane region" description="Helical" evidence="1">
    <location>
        <begin position="902"/>
        <end position="922"/>
    </location>
</feature>
<keyword evidence="1" id="KW-0472">Membrane</keyword>